<proteinExistence type="predicted"/>
<reference evidence="1" key="1">
    <citation type="submission" date="2022-05" db="EMBL/GenBank/DDBJ databases">
        <title>Chromosome-level genome of Chaenocephalus aceratus.</title>
        <authorList>
            <person name="Park H."/>
        </authorList>
    </citation>
    <scope>NUCLEOTIDE SEQUENCE</scope>
    <source>
        <strain evidence="1">KU_202001</strain>
    </source>
</reference>
<comment type="caution">
    <text evidence="1">The sequence shown here is derived from an EMBL/GenBank/DDBJ whole genome shotgun (WGS) entry which is preliminary data.</text>
</comment>
<name>A0ACB9WEN0_CHAAC</name>
<gene>
    <name evidence="1" type="ORF">KUCAC02_014230</name>
</gene>
<organism evidence="1 2">
    <name type="scientific">Chaenocephalus aceratus</name>
    <name type="common">Blackfin icefish</name>
    <name type="synonym">Chaenichthys aceratus</name>
    <dbReference type="NCBI Taxonomy" id="36190"/>
    <lineage>
        <taxon>Eukaryota</taxon>
        <taxon>Metazoa</taxon>
        <taxon>Chordata</taxon>
        <taxon>Craniata</taxon>
        <taxon>Vertebrata</taxon>
        <taxon>Euteleostomi</taxon>
        <taxon>Actinopterygii</taxon>
        <taxon>Neopterygii</taxon>
        <taxon>Teleostei</taxon>
        <taxon>Neoteleostei</taxon>
        <taxon>Acanthomorphata</taxon>
        <taxon>Eupercaria</taxon>
        <taxon>Perciformes</taxon>
        <taxon>Notothenioidei</taxon>
        <taxon>Channichthyidae</taxon>
        <taxon>Chaenocephalus</taxon>
    </lineage>
</organism>
<evidence type="ECO:0000313" key="1">
    <source>
        <dbReference type="EMBL" id="KAI4811318.1"/>
    </source>
</evidence>
<accession>A0ACB9WEN0</accession>
<feature type="non-terminal residue" evidence="1">
    <location>
        <position position="77"/>
    </location>
</feature>
<protein>
    <submittedName>
        <fullName evidence="1">Uncharacterized protein</fullName>
    </submittedName>
</protein>
<sequence length="77" mass="8449">VISQDCRIIKQLHSLGHYAVKIIDILLNPNSLTPPPQPPTKTSNQPAPWRPLILPNLTAFTVGPFPPLYALSPSVDE</sequence>
<dbReference type="Proteomes" id="UP001057452">
    <property type="component" value="Chromosome 16"/>
</dbReference>
<feature type="non-terminal residue" evidence="1">
    <location>
        <position position="1"/>
    </location>
</feature>
<keyword evidence="2" id="KW-1185">Reference proteome</keyword>
<evidence type="ECO:0000313" key="2">
    <source>
        <dbReference type="Proteomes" id="UP001057452"/>
    </source>
</evidence>
<dbReference type="EMBL" id="CM043800">
    <property type="protein sequence ID" value="KAI4811318.1"/>
    <property type="molecule type" value="Genomic_DNA"/>
</dbReference>